<dbReference type="Pfam" id="PF00589">
    <property type="entry name" value="Phage_integrase"/>
    <property type="match status" value="1"/>
</dbReference>
<dbReference type="GO" id="GO:0003677">
    <property type="term" value="F:DNA binding"/>
    <property type="evidence" value="ECO:0007669"/>
    <property type="project" value="InterPro"/>
</dbReference>
<reference evidence="3 4" key="1">
    <citation type="submission" date="2012-12" db="EMBL/GenBank/DDBJ databases">
        <title>Genome Assembly of Photobacterium sp. AK15.</title>
        <authorList>
            <person name="Khatri I."/>
            <person name="Vaidya B."/>
            <person name="Srinivas T.N.R."/>
            <person name="Subramanian S."/>
            <person name="Pinnaka A."/>
        </authorList>
    </citation>
    <scope>NUCLEOTIDE SEQUENCE [LARGE SCALE GENOMIC DNA]</scope>
    <source>
        <strain evidence="3 4">AK15</strain>
    </source>
</reference>
<evidence type="ECO:0000313" key="3">
    <source>
        <dbReference type="EMBL" id="ELR63722.1"/>
    </source>
</evidence>
<dbReference type="GO" id="GO:0006310">
    <property type="term" value="P:DNA recombination"/>
    <property type="evidence" value="ECO:0007669"/>
    <property type="project" value="UniProtKB-KW"/>
</dbReference>
<dbReference type="InterPro" id="IPR002104">
    <property type="entry name" value="Integrase_catalytic"/>
</dbReference>
<dbReference type="Gene3D" id="1.10.443.10">
    <property type="entry name" value="Intergrase catalytic core"/>
    <property type="match status" value="1"/>
</dbReference>
<protein>
    <submittedName>
        <fullName evidence="3">Site-specific recombinase, phage integrase family</fullName>
    </submittedName>
</protein>
<name>L8J8E7_9GAMM</name>
<dbReference type="PATRIC" id="fig|1056511.3.peg.4315"/>
<feature type="domain" description="Tyr recombinase" evidence="2">
    <location>
        <begin position="169"/>
        <end position="370"/>
    </location>
</feature>
<accession>L8J8E7</accession>
<sequence length="544" mass="62075">MLSNITLEQCQNYIEKCKTLCESNVKGAVFKFDSAITFFDQWAELTERGLLPVGFRLEYDKHSILSKDKRSELYNFRESLIDSWSPLEAEVIKPVFDESVRYIREFAPTIISCSDLLNARDRNSGKEQTPVQVRKDGRTKELFKTLRNMSIPELSDGIKLFNFTPITQRVKSGGYACGWQDRTTIEIGEVRPAVIKLKRCCVFIIGLFTGLRRREIAALLAKPAHKRNDSMYLDIVRFKTASDSDEEGEADTIPVPDIVAEAIDVLIKLFADNRKELNSEYLLVTDIITRKRFEKVKISTISKDIQGLVEEVTGKSDASPHQLRKSIAWLLISRSESNVDLIRQLFGHKSYGMTLRYIMRNDLMVASVIELIEHNYTEELKDIFEAISNNKTSGELSDKIKKRMEVQQYKGQVLATDIETYVRESLQAGVPLFVSRVPIGGFCMKSGEEDTPPPCMAKTGSGMPKVEFCDYKRCKHLIYNEESVSNIQSQIRYYQQKLSYLDESSNESVVAHYENEILEHQELLKRLGSQKPVFDDAELTVGAV</sequence>
<evidence type="ECO:0000259" key="2">
    <source>
        <dbReference type="PROSITE" id="PS51898"/>
    </source>
</evidence>
<dbReference type="AlphaFoldDB" id="L8J8E7"/>
<proteinExistence type="predicted"/>
<dbReference type="InterPro" id="IPR011010">
    <property type="entry name" value="DNA_brk_join_enz"/>
</dbReference>
<keyword evidence="1" id="KW-0233">DNA recombination</keyword>
<dbReference type="InterPro" id="IPR013762">
    <property type="entry name" value="Integrase-like_cat_sf"/>
</dbReference>
<dbReference type="SUPFAM" id="SSF56349">
    <property type="entry name" value="DNA breaking-rejoining enzymes"/>
    <property type="match status" value="1"/>
</dbReference>
<comment type="caution">
    <text evidence="3">The sequence shown here is derived from an EMBL/GenBank/DDBJ whole genome shotgun (WGS) entry which is preliminary data.</text>
</comment>
<evidence type="ECO:0000313" key="4">
    <source>
        <dbReference type="Proteomes" id="UP000011134"/>
    </source>
</evidence>
<dbReference type="EMBL" id="AMZO01000036">
    <property type="protein sequence ID" value="ELR63722.1"/>
    <property type="molecule type" value="Genomic_DNA"/>
</dbReference>
<dbReference type="Proteomes" id="UP000011134">
    <property type="component" value="Unassembled WGS sequence"/>
</dbReference>
<organism evidence="3 4">
    <name type="scientific">Photobacterium marinum</name>
    <dbReference type="NCBI Taxonomy" id="1056511"/>
    <lineage>
        <taxon>Bacteria</taxon>
        <taxon>Pseudomonadati</taxon>
        <taxon>Pseudomonadota</taxon>
        <taxon>Gammaproteobacteria</taxon>
        <taxon>Vibrionales</taxon>
        <taxon>Vibrionaceae</taxon>
        <taxon>Photobacterium</taxon>
    </lineage>
</organism>
<keyword evidence="4" id="KW-1185">Reference proteome</keyword>
<gene>
    <name evidence="3" type="ORF">C942_03391</name>
</gene>
<dbReference type="PROSITE" id="PS51898">
    <property type="entry name" value="TYR_RECOMBINASE"/>
    <property type="match status" value="1"/>
</dbReference>
<evidence type="ECO:0000256" key="1">
    <source>
        <dbReference type="ARBA" id="ARBA00023172"/>
    </source>
</evidence>
<dbReference type="GO" id="GO:0015074">
    <property type="term" value="P:DNA integration"/>
    <property type="evidence" value="ECO:0007669"/>
    <property type="project" value="InterPro"/>
</dbReference>